<reference evidence="1 2" key="1">
    <citation type="submission" date="2015-01" db="EMBL/GenBank/DDBJ databases">
        <title>Genome of allotetraploid Gossypium barbadense reveals genomic plasticity and fiber elongation in cotton evolution.</title>
        <authorList>
            <person name="Chen X."/>
            <person name="Liu X."/>
            <person name="Zhao B."/>
            <person name="Zheng H."/>
            <person name="Hu Y."/>
            <person name="Lu G."/>
            <person name="Yang C."/>
            <person name="Chen J."/>
            <person name="Shan C."/>
            <person name="Zhang L."/>
            <person name="Zhou Y."/>
            <person name="Wang L."/>
            <person name="Guo W."/>
            <person name="Bai Y."/>
            <person name="Ruan J."/>
            <person name="Shangguan X."/>
            <person name="Mao Y."/>
            <person name="Jiang J."/>
            <person name="Zhu Y."/>
            <person name="Lei J."/>
            <person name="Kang H."/>
            <person name="Chen S."/>
            <person name="He X."/>
            <person name="Wang R."/>
            <person name="Wang Y."/>
            <person name="Chen J."/>
            <person name="Wang L."/>
            <person name="Yu S."/>
            <person name="Wang B."/>
            <person name="Wei J."/>
            <person name="Song S."/>
            <person name="Lu X."/>
            <person name="Gao Z."/>
            <person name="Gu W."/>
            <person name="Deng X."/>
            <person name="Ma D."/>
            <person name="Wang S."/>
            <person name="Liang W."/>
            <person name="Fang L."/>
            <person name="Cai C."/>
            <person name="Zhu X."/>
            <person name="Zhou B."/>
            <person name="Zhang Y."/>
            <person name="Chen Z."/>
            <person name="Xu S."/>
            <person name="Zhu R."/>
            <person name="Wang S."/>
            <person name="Zhang T."/>
            <person name="Zhao G."/>
        </authorList>
    </citation>
    <scope>NUCLEOTIDE SEQUENCE [LARGE SCALE GENOMIC DNA]</scope>
    <source>
        <strain evidence="2">cv. Xinhai21</strain>
        <tissue evidence="1">Leaf</tissue>
    </source>
</reference>
<name>A0A2P5YU64_GOSBA</name>
<organism evidence="1 2">
    <name type="scientific">Gossypium barbadense</name>
    <name type="common">Sea Island cotton</name>
    <name type="synonym">Hibiscus barbadensis</name>
    <dbReference type="NCBI Taxonomy" id="3634"/>
    <lineage>
        <taxon>Eukaryota</taxon>
        <taxon>Viridiplantae</taxon>
        <taxon>Streptophyta</taxon>
        <taxon>Embryophyta</taxon>
        <taxon>Tracheophyta</taxon>
        <taxon>Spermatophyta</taxon>
        <taxon>Magnoliopsida</taxon>
        <taxon>eudicotyledons</taxon>
        <taxon>Gunneridae</taxon>
        <taxon>Pentapetalae</taxon>
        <taxon>rosids</taxon>
        <taxon>malvids</taxon>
        <taxon>Malvales</taxon>
        <taxon>Malvaceae</taxon>
        <taxon>Malvoideae</taxon>
        <taxon>Gossypium</taxon>
    </lineage>
</organism>
<dbReference type="AlphaFoldDB" id="A0A2P5YU64"/>
<evidence type="ECO:0000313" key="1">
    <source>
        <dbReference type="EMBL" id="PPS19147.1"/>
    </source>
</evidence>
<protein>
    <submittedName>
        <fullName evidence="1">Uncharacterized protein</fullName>
    </submittedName>
</protein>
<sequence>MADSKVEVRGLAACNDRCGCPSPCPGGTTCSNETVAEPARWTTSGARAGSIADAIHAHAARLKPPGAAGPERCTANVVPVVPALLVPIEF</sequence>
<dbReference type="OrthoDB" id="1929463at2759"/>
<dbReference type="Proteomes" id="UP000239757">
    <property type="component" value="Unassembled WGS sequence"/>
</dbReference>
<evidence type="ECO:0000313" key="2">
    <source>
        <dbReference type="Proteomes" id="UP000239757"/>
    </source>
</evidence>
<gene>
    <name evidence="1" type="ORF">GOBAR_AA01457</name>
</gene>
<accession>A0A2P5YU64</accession>
<dbReference type="EMBL" id="KZ662786">
    <property type="protein sequence ID" value="PPS19147.1"/>
    <property type="molecule type" value="Genomic_DNA"/>
</dbReference>
<proteinExistence type="predicted"/>